<keyword evidence="10" id="KW-1185">Reference proteome</keyword>
<dbReference type="InterPro" id="IPR013766">
    <property type="entry name" value="Thioredoxin_domain"/>
</dbReference>
<dbReference type="KEGG" id="fsl:EJO69_08415"/>
<gene>
    <name evidence="9" type="ORF">EJO69_08415</name>
</gene>
<reference evidence="9 10" key="1">
    <citation type="submission" date="2018-12" db="EMBL/GenBank/DDBJ databases">
        <title>Complete genome sequence of Flaviflexus salsibiostraticola KCTC 33148.</title>
        <authorList>
            <person name="Bae J.-W."/>
        </authorList>
    </citation>
    <scope>NUCLEOTIDE SEQUENCE [LARGE SCALE GENOMIC DNA]</scope>
    <source>
        <strain evidence="9 10">KCTC 33148</strain>
    </source>
</reference>
<organism evidence="9 10">
    <name type="scientific">Flaviflexus salsibiostraticola</name>
    <dbReference type="NCBI Taxonomy" id="1282737"/>
    <lineage>
        <taxon>Bacteria</taxon>
        <taxon>Bacillati</taxon>
        <taxon>Actinomycetota</taxon>
        <taxon>Actinomycetes</taxon>
        <taxon>Actinomycetales</taxon>
        <taxon>Actinomycetaceae</taxon>
        <taxon>Flaviflexus</taxon>
    </lineage>
</organism>
<evidence type="ECO:0000256" key="4">
    <source>
        <dbReference type="ARBA" id="ARBA00023157"/>
    </source>
</evidence>
<evidence type="ECO:0000259" key="8">
    <source>
        <dbReference type="PROSITE" id="PS51352"/>
    </source>
</evidence>
<evidence type="ECO:0000313" key="10">
    <source>
        <dbReference type="Proteomes" id="UP000270021"/>
    </source>
</evidence>
<dbReference type="InterPro" id="IPR036249">
    <property type="entry name" value="Thioredoxin-like_sf"/>
</dbReference>
<evidence type="ECO:0000256" key="7">
    <source>
        <dbReference type="SAM" id="Phobius"/>
    </source>
</evidence>
<feature type="transmembrane region" description="Helical" evidence="7">
    <location>
        <begin position="33"/>
        <end position="55"/>
    </location>
</feature>
<keyword evidence="5" id="KW-0676">Redox-active center</keyword>
<protein>
    <recommendedName>
        <fullName evidence="8">Thioredoxin domain-containing protein</fullName>
    </recommendedName>
</protein>
<sequence>MPREAGRRDRPDAGLAFVTSDPRGGAAPSNRGLVTAISILIVAVIALAIGLVLALGGDDGAPEASESTATLDQVSSAAPPPADSPGQGGAQPPRDGTGRAPSDPLDAESSQELLLQQATRDPNDPYARGDVDAEIVIVQYADYRCWYCAQWHVEVSQALEPYIESGQVRIEYRDHPVRGDASVYAALAARAAGEQERFWEYRDALYEDVYDEANPAYDGAYLEDVAERVGVPDIDAFRAAMTSADSLAEIMTSREQALALGVTGTPTFIVHDTLVPGALPEEQFLELVESRLA</sequence>
<evidence type="ECO:0000256" key="3">
    <source>
        <dbReference type="ARBA" id="ARBA00023002"/>
    </source>
</evidence>
<keyword evidence="7" id="KW-1133">Transmembrane helix</keyword>
<keyword evidence="4" id="KW-1015">Disulfide bond</keyword>
<accession>A0A3Q8WU25</accession>
<dbReference type="PANTHER" id="PTHR13887">
    <property type="entry name" value="GLUTATHIONE S-TRANSFERASE KAPPA"/>
    <property type="match status" value="1"/>
</dbReference>
<evidence type="ECO:0000256" key="2">
    <source>
        <dbReference type="ARBA" id="ARBA00022729"/>
    </source>
</evidence>
<dbReference type="PANTHER" id="PTHR13887:SF14">
    <property type="entry name" value="DISULFIDE BOND FORMATION PROTEIN D"/>
    <property type="match status" value="1"/>
</dbReference>
<keyword evidence="3" id="KW-0560">Oxidoreductase</keyword>
<evidence type="ECO:0000313" key="9">
    <source>
        <dbReference type="EMBL" id="AZN30325.1"/>
    </source>
</evidence>
<dbReference type="InterPro" id="IPR012336">
    <property type="entry name" value="Thioredoxin-like_fold"/>
</dbReference>
<dbReference type="SUPFAM" id="SSF52833">
    <property type="entry name" value="Thioredoxin-like"/>
    <property type="match status" value="1"/>
</dbReference>
<dbReference type="PROSITE" id="PS51352">
    <property type="entry name" value="THIOREDOXIN_2"/>
    <property type="match status" value="1"/>
</dbReference>
<proteinExistence type="inferred from homology"/>
<feature type="region of interest" description="Disordered" evidence="6">
    <location>
        <begin position="59"/>
        <end position="111"/>
    </location>
</feature>
<evidence type="ECO:0000256" key="1">
    <source>
        <dbReference type="ARBA" id="ARBA00005791"/>
    </source>
</evidence>
<keyword evidence="2" id="KW-0732">Signal</keyword>
<comment type="similarity">
    <text evidence="1">Belongs to the thioredoxin family. DsbA subfamily.</text>
</comment>
<dbReference type="Proteomes" id="UP000270021">
    <property type="component" value="Chromosome"/>
</dbReference>
<dbReference type="Pfam" id="PF13462">
    <property type="entry name" value="Thioredoxin_4"/>
    <property type="match status" value="1"/>
</dbReference>
<feature type="compositionally biased region" description="Basic and acidic residues" evidence="6">
    <location>
        <begin position="1"/>
        <end position="12"/>
    </location>
</feature>
<evidence type="ECO:0000256" key="5">
    <source>
        <dbReference type="ARBA" id="ARBA00023284"/>
    </source>
</evidence>
<keyword evidence="7" id="KW-0472">Membrane</keyword>
<feature type="domain" description="Thioredoxin" evidence="8">
    <location>
        <begin position="72"/>
        <end position="293"/>
    </location>
</feature>
<feature type="region of interest" description="Disordered" evidence="6">
    <location>
        <begin position="1"/>
        <end position="30"/>
    </location>
</feature>
<dbReference type="OrthoDB" id="117402at2"/>
<evidence type="ECO:0000256" key="6">
    <source>
        <dbReference type="SAM" id="MobiDB-lite"/>
    </source>
</evidence>
<name>A0A3Q8WU25_9ACTO</name>
<dbReference type="AlphaFoldDB" id="A0A3Q8WU25"/>
<dbReference type="GO" id="GO:0016491">
    <property type="term" value="F:oxidoreductase activity"/>
    <property type="evidence" value="ECO:0007669"/>
    <property type="project" value="UniProtKB-KW"/>
</dbReference>
<keyword evidence="7" id="KW-0812">Transmembrane</keyword>
<dbReference type="EMBL" id="CP034438">
    <property type="protein sequence ID" value="AZN30325.1"/>
    <property type="molecule type" value="Genomic_DNA"/>
</dbReference>
<dbReference type="Gene3D" id="3.40.30.10">
    <property type="entry name" value="Glutaredoxin"/>
    <property type="match status" value="1"/>
</dbReference>